<proteinExistence type="predicted"/>
<reference evidence="1" key="1">
    <citation type="submission" date="2021-08" db="EMBL/GenBank/DDBJ databases">
        <title>The first chromosome-level gecko genome reveals the dynamic sex chromosomes of Neotropical dwarf geckos (Sphaerodactylidae: Sphaerodactylus).</title>
        <authorList>
            <person name="Pinto B.J."/>
            <person name="Keating S.E."/>
            <person name="Gamble T."/>
        </authorList>
    </citation>
    <scope>NUCLEOTIDE SEQUENCE</scope>
    <source>
        <strain evidence="1">TG3544</strain>
    </source>
</reference>
<evidence type="ECO:0000313" key="2">
    <source>
        <dbReference type="Proteomes" id="UP000827872"/>
    </source>
</evidence>
<evidence type="ECO:0000313" key="1">
    <source>
        <dbReference type="EMBL" id="KAH8013588.1"/>
    </source>
</evidence>
<dbReference type="Proteomes" id="UP000827872">
    <property type="component" value="Linkage Group LG02"/>
</dbReference>
<name>A0ACB8G3D2_9SAUR</name>
<comment type="caution">
    <text evidence="1">The sequence shown here is derived from an EMBL/GenBank/DDBJ whole genome shotgun (WGS) entry which is preliminary data.</text>
</comment>
<keyword evidence="2" id="KW-1185">Reference proteome</keyword>
<sequence>MAVHHVEDASRAARPSSVAPSPLSLEEFSKSSTLHGINHIFQHGHYTIRHLLWTVAFLASLGFLIHVYTERVDFYFQYPHATALEEETFHIMTFPAVTICNLNRLRFSQLSGHDLYWAGEFLGFLDSSDNIAMPNSTDMEVWEILNRKLMQSKNERNLPFDFKELHERAGHQMDQMLVECKFSNKSCNASDFETLLCSLRSPAGIRHFPHNHWLMKRRT</sequence>
<organism evidence="1 2">
    <name type="scientific">Sphaerodactylus townsendi</name>
    <dbReference type="NCBI Taxonomy" id="933632"/>
    <lineage>
        <taxon>Eukaryota</taxon>
        <taxon>Metazoa</taxon>
        <taxon>Chordata</taxon>
        <taxon>Craniata</taxon>
        <taxon>Vertebrata</taxon>
        <taxon>Euteleostomi</taxon>
        <taxon>Lepidosauria</taxon>
        <taxon>Squamata</taxon>
        <taxon>Bifurcata</taxon>
        <taxon>Gekkota</taxon>
        <taxon>Sphaerodactylidae</taxon>
        <taxon>Sphaerodactylus</taxon>
    </lineage>
</organism>
<dbReference type="EMBL" id="CM037615">
    <property type="protein sequence ID" value="KAH8013588.1"/>
    <property type="molecule type" value="Genomic_DNA"/>
</dbReference>
<gene>
    <name evidence="1" type="ORF">K3G42_020637</name>
</gene>
<accession>A0ACB8G3D2</accession>
<protein>
    <submittedName>
        <fullName evidence="1">Uncharacterized protein</fullName>
    </submittedName>
</protein>